<evidence type="ECO:0000256" key="3">
    <source>
        <dbReference type="ARBA" id="ARBA00022617"/>
    </source>
</evidence>
<dbReference type="Proteomes" id="UP001412067">
    <property type="component" value="Unassembled WGS sequence"/>
</dbReference>
<comment type="caution">
    <text evidence="9">The sequence shown here is derived from an EMBL/GenBank/DDBJ whole genome shotgun (WGS) entry which is preliminary data.</text>
</comment>
<evidence type="ECO:0000313" key="10">
    <source>
        <dbReference type="Proteomes" id="UP001412067"/>
    </source>
</evidence>
<dbReference type="InterPro" id="IPR036396">
    <property type="entry name" value="Cyt_P450_sf"/>
</dbReference>
<evidence type="ECO:0000256" key="7">
    <source>
        <dbReference type="ARBA" id="ARBA00023004"/>
    </source>
</evidence>
<dbReference type="Pfam" id="PF00067">
    <property type="entry name" value="p450"/>
    <property type="match status" value="1"/>
</dbReference>
<name>A0ABR2LEW2_9ASPA</name>
<keyword evidence="3" id="KW-0349">Heme</keyword>
<dbReference type="SUPFAM" id="SSF48264">
    <property type="entry name" value="Cytochrome P450"/>
    <property type="match status" value="1"/>
</dbReference>
<dbReference type="PRINTS" id="PR00463">
    <property type="entry name" value="EP450I"/>
</dbReference>
<evidence type="ECO:0000313" key="9">
    <source>
        <dbReference type="EMBL" id="KAK8939340.1"/>
    </source>
</evidence>
<reference evidence="9 10" key="1">
    <citation type="journal article" date="2022" name="Nat. Plants">
        <title>Genomes of leafy and leafless Platanthera orchids illuminate the evolution of mycoheterotrophy.</title>
        <authorList>
            <person name="Li M.H."/>
            <person name="Liu K.W."/>
            <person name="Li Z."/>
            <person name="Lu H.C."/>
            <person name="Ye Q.L."/>
            <person name="Zhang D."/>
            <person name="Wang J.Y."/>
            <person name="Li Y.F."/>
            <person name="Zhong Z.M."/>
            <person name="Liu X."/>
            <person name="Yu X."/>
            <person name="Liu D.K."/>
            <person name="Tu X.D."/>
            <person name="Liu B."/>
            <person name="Hao Y."/>
            <person name="Liao X.Y."/>
            <person name="Jiang Y.T."/>
            <person name="Sun W.H."/>
            <person name="Chen J."/>
            <person name="Chen Y.Q."/>
            <person name="Ai Y."/>
            <person name="Zhai J.W."/>
            <person name="Wu S.S."/>
            <person name="Zhou Z."/>
            <person name="Hsiao Y.Y."/>
            <person name="Wu W.L."/>
            <person name="Chen Y.Y."/>
            <person name="Lin Y.F."/>
            <person name="Hsu J.L."/>
            <person name="Li C.Y."/>
            <person name="Wang Z.W."/>
            <person name="Zhao X."/>
            <person name="Zhong W.Y."/>
            <person name="Ma X.K."/>
            <person name="Ma L."/>
            <person name="Huang J."/>
            <person name="Chen G.Z."/>
            <person name="Huang M.Z."/>
            <person name="Huang L."/>
            <person name="Peng D.H."/>
            <person name="Luo Y.B."/>
            <person name="Zou S.Q."/>
            <person name="Chen S.P."/>
            <person name="Lan S."/>
            <person name="Tsai W.C."/>
            <person name="Van de Peer Y."/>
            <person name="Liu Z.J."/>
        </authorList>
    </citation>
    <scope>NUCLEOTIDE SEQUENCE [LARGE SCALE GENOMIC DNA]</scope>
    <source>
        <strain evidence="9">Lor288</strain>
    </source>
</reference>
<keyword evidence="4" id="KW-0479">Metal-binding</keyword>
<evidence type="ECO:0000256" key="4">
    <source>
        <dbReference type="ARBA" id="ARBA00022723"/>
    </source>
</evidence>
<keyword evidence="5" id="KW-0521">NADP</keyword>
<evidence type="ECO:0000256" key="8">
    <source>
        <dbReference type="ARBA" id="ARBA00023033"/>
    </source>
</evidence>
<evidence type="ECO:0000256" key="1">
    <source>
        <dbReference type="ARBA" id="ARBA00001971"/>
    </source>
</evidence>
<comment type="similarity">
    <text evidence="2">Belongs to the cytochrome P450 family.</text>
</comment>
<dbReference type="Gene3D" id="1.10.630.10">
    <property type="entry name" value="Cytochrome P450"/>
    <property type="match status" value="1"/>
</dbReference>
<keyword evidence="10" id="KW-1185">Reference proteome</keyword>
<dbReference type="PANTHER" id="PTHR47944">
    <property type="entry name" value="CYTOCHROME P450 98A9"/>
    <property type="match status" value="1"/>
</dbReference>
<proteinExistence type="inferred from homology"/>
<dbReference type="PANTHER" id="PTHR47944:SF18">
    <property type="entry name" value="FLAVONOID 3'-MONOOXYGENASE"/>
    <property type="match status" value="1"/>
</dbReference>
<keyword evidence="6" id="KW-0560">Oxidoreductase</keyword>
<organism evidence="9 10">
    <name type="scientific">Platanthera guangdongensis</name>
    <dbReference type="NCBI Taxonomy" id="2320717"/>
    <lineage>
        <taxon>Eukaryota</taxon>
        <taxon>Viridiplantae</taxon>
        <taxon>Streptophyta</taxon>
        <taxon>Embryophyta</taxon>
        <taxon>Tracheophyta</taxon>
        <taxon>Spermatophyta</taxon>
        <taxon>Magnoliopsida</taxon>
        <taxon>Liliopsida</taxon>
        <taxon>Asparagales</taxon>
        <taxon>Orchidaceae</taxon>
        <taxon>Orchidoideae</taxon>
        <taxon>Orchideae</taxon>
        <taxon>Orchidinae</taxon>
        <taxon>Platanthera</taxon>
    </lineage>
</organism>
<comment type="cofactor">
    <cofactor evidence="1">
        <name>heme</name>
        <dbReference type="ChEBI" id="CHEBI:30413"/>
    </cofactor>
</comment>
<dbReference type="EMBL" id="JBBWWR010000020">
    <property type="protein sequence ID" value="KAK8939340.1"/>
    <property type="molecule type" value="Genomic_DNA"/>
</dbReference>
<evidence type="ECO:0000256" key="6">
    <source>
        <dbReference type="ARBA" id="ARBA00023002"/>
    </source>
</evidence>
<keyword evidence="8" id="KW-0503">Monooxygenase</keyword>
<sequence length="111" mass="12468">MGATLLVNIWAISRDQSSWPEEPLAFRPERFLAGGFHEGVDLKGGNFELIPFSTGRRICTGMSLGLRMVQFMTATLVHAFDWRLGEAAGKFDMVEAYGFGQRVEEEDRPLE</sequence>
<accession>A0ABR2LEW2</accession>
<dbReference type="InterPro" id="IPR001128">
    <property type="entry name" value="Cyt_P450"/>
</dbReference>
<gene>
    <name evidence="9" type="primary">CYP75B1</name>
    <name evidence="9" type="ORF">KSP40_PGU020216</name>
</gene>
<dbReference type="InterPro" id="IPR002401">
    <property type="entry name" value="Cyt_P450_E_grp-I"/>
</dbReference>
<evidence type="ECO:0000256" key="5">
    <source>
        <dbReference type="ARBA" id="ARBA00022857"/>
    </source>
</evidence>
<evidence type="ECO:0000256" key="2">
    <source>
        <dbReference type="ARBA" id="ARBA00010617"/>
    </source>
</evidence>
<keyword evidence="7" id="KW-0408">Iron</keyword>
<protein>
    <submittedName>
        <fullName evidence="9">Flavonoid 3'-monooxygenase</fullName>
    </submittedName>
</protein>